<evidence type="ECO:0000313" key="3">
    <source>
        <dbReference type="Proteomes" id="UP000699462"/>
    </source>
</evidence>
<evidence type="ECO:0000313" key="2">
    <source>
        <dbReference type="EMBL" id="KAF8565309.1"/>
    </source>
</evidence>
<accession>A0A8T0DBU5</accession>
<dbReference type="OrthoDB" id="6267751at2759"/>
<comment type="caution">
    <text evidence="2">The sequence shown here is derived from an EMBL/GenBank/DDBJ whole genome shotgun (WGS) entry which is preliminary data.</text>
</comment>
<evidence type="ECO:0000256" key="1">
    <source>
        <dbReference type="SAM" id="MobiDB-lite"/>
    </source>
</evidence>
<feature type="region of interest" description="Disordered" evidence="1">
    <location>
        <begin position="1"/>
        <end position="109"/>
    </location>
</feature>
<dbReference type="Proteomes" id="UP000699462">
    <property type="component" value="Unassembled WGS sequence"/>
</dbReference>
<dbReference type="EMBL" id="JTDF01006984">
    <property type="protein sequence ID" value="KAF8565309.1"/>
    <property type="molecule type" value="Genomic_DNA"/>
</dbReference>
<name>A0A8T0DBU5_9TREM</name>
<sequence length="172" mass="19260">MQAEAPVGKQSISSVDSIPQRKIEETSSKSNDTFQPAEQDDKPIPSTSLNEVRDGCSWTEQTNAGTTVFYEQRGISEKVRNSVGYQPSRRPSDCSSIDELSDSSQQGNKLDLSYYESTAYPTNTEGHLSAILGLSDQESDIDQKDTDVKPDSSTFNRQLVRNRQFLKRRAHY</sequence>
<gene>
    <name evidence="2" type="ORF">P879_02768</name>
</gene>
<organism evidence="2 3">
    <name type="scientific">Paragonimus westermani</name>
    <dbReference type="NCBI Taxonomy" id="34504"/>
    <lineage>
        <taxon>Eukaryota</taxon>
        <taxon>Metazoa</taxon>
        <taxon>Spiralia</taxon>
        <taxon>Lophotrochozoa</taxon>
        <taxon>Platyhelminthes</taxon>
        <taxon>Trematoda</taxon>
        <taxon>Digenea</taxon>
        <taxon>Plagiorchiida</taxon>
        <taxon>Troglotremata</taxon>
        <taxon>Troglotrematidae</taxon>
        <taxon>Paragonimus</taxon>
    </lineage>
</organism>
<keyword evidence="3" id="KW-1185">Reference proteome</keyword>
<dbReference type="AlphaFoldDB" id="A0A8T0DBU5"/>
<reference evidence="2 3" key="1">
    <citation type="submission" date="2019-07" db="EMBL/GenBank/DDBJ databases">
        <title>Annotation for the trematode Paragonimus westermani.</title>
        <authorList>
            <person name="Choi Y.-J."/>
        </authorList>
    </citation>
    <scope>NUCLEOTIDE SEQUENCE [LARGE SCALE GENOMIC DNA]</scope>
    <source>
        <strain evidence="2">180907_Pwestermani</strain>
    </source>
</reference>
<protein>
    <submittedName>
        <fullName evidence="2">Uncharacterized protein</fullName>
    </submittedName>
</protein>
<proteinExistence type="predicted"/>